<evidence type="ECO:0000313" key="2">
    <source>
        <dbReference type="Proteomes" id="UP000019254"/>
    </source>
</evidence>
<accession>W7C7D5</accession>
<dbReference type="RefSeq" id="WP_036077774.1">
    <property type="nucleotide sequence ID" value="NZ_AODE01000010.1"/>
</dbReference>
<keyword evidence="2" id="KW-1185">Reference proteome</keyword>
<reference evidence="1 2" key="1">
    <citation type="journal article" date="2014" name="Int. J. Syst. Evol. Microbiol.">
        <title>Listeria floridensis sp. nov., Listeria aquatica sp. nov., Listeria cornellensis sp. nov., Listeria riparia sp. nov. and Listeria grandensis sp. nov., from agricultural and natural environments.</title>
        <authorList>
            <person name="den Bakker H.C."/>
            <person name="Warchocki S."/>
            <person name="Wright E.M."/>
            <person name="Allred A.F."/>
            <person name="Ahlstrom C."/>
            <person name="Manuel C.S."/>
            <person name="Stasiewicz M.J."/>
            <person name="Burrell A."/>
            <person name="Roof S."/>
            <person name="Strawn L."/>
            <person name="Fortes E.D."/>
            <person name="Nightingale K.K."/>
            <person name="Kephart D."/>
            <person name="Wiedmann M."/>
        </authorList>
    </citation>
    <scope>NUCLEOTIDE SEQUENCE [LARGE SCALE GENOMIC DNA]</scope>
    <source>
        <strain evidence="2">FSL F6-969</strain>
    </source>
</reference>
<gene>
    <name evidence="1" type="ORF">PCORN_04697</name>
</gene>
<dbReference type="EMBL" id="AODE01000010">
    <property type="protein sequence ID" value="EUJ31606.1"/>
    <property type="molecule type" value="Genomic_DNA"/>
</dbReference>
<dbReference type="Proteomes" id="UP000019254">
    <property type="component" value="Unassembled WGS sequence"/>
</dbReference>
<dbReference type="AlphaFoldDB" id="W7C7D5"/>
<comment type="caution">
    <text evidence="1">The sequence shown here is derived from an EMBL/GenBank/DDBJ whole genome shotgun (WGS) entry which is preliminary data.</text>
</comment>
<organism evidence="1 2">
    <name type="scientific">Listeria cornellensis FSL F6-0969</name>
    <dbReference type="NCBI Taxonomy" id="1265820"/>
    <lineage>
        <taxon>Bacteria</taxon>
        <taxon>Bacillati</taxon>
        <taxon>Bacillota</taxon>
        <taxon>Bacilli</taxon>
        <taxon>Bacillales</taxon>
        <taxon>Listeriaceae</taxon>
        <taxon>Listeria</taxon>
    </lineage>
</organism>
<evidence type="ECO:0000313" key="1">
    <source>
        <dbReference type="EMBL" id="EUJ31606.1"/>
    </source>
</evidence>
<sequence length="186" mass="20550">MKKTFAWVSILAIVLQLFLPQIIYAIPTDGLGKKALTLTDITIKDQEVLPTNEIDTTLQGAVKTGNEQQNIRVTLSDNVVLTDESGELKDAEQQVIGSYVTHLQEIVLTINPNVEAKIVFPFKGQLEDTDEPKVTVEFDIDGEKTAKEVIFKPDEPKIDVVTPNLEKKTSNGCWEEATVETCGSGY</sequence>
<dbReference type="PATRIC" id="fig|1265820.5.peg.927"/>
<protein>
    <submittedName>
        <fullName evidence="1">Uncharacterized protein</fullName>
    </submittedName>
</protein>
<proteinExistence type="predicted"/>
<name>W7C7D5_9LIST</name>